<feature type="transmembrane region" description="Helical" evidence="2">
    <location>
        <begin position="80"/>
        <end position="103"/>
    </location>
</feature>
<feature type="transmembrane region" description="Helical" evidence="2">
    <location>
        <begin position="31"/>
        <end position="50"/>
    </location>
</feature>
<feature type="transmembrane region" description="Helical" evidence="2">
    <location>
        <begin position="156"/>
        <end position="173"/>
    </location>
</feature>
<dbReference type="InterPro" id="IPR025403">
    <property type="entry name" value="TgpA-like_C"/>
</dbReference>
<dbReference type="KEGG" id="wna:KA717_20265"/>
<dbReference type="Pfam" id="PF11992">
    <property type="entry name" value="TgpA_N"/>
    <property type="match status" value="1"/>
</dbReference>
<dbReference type="EMBL" id="CP073041">
    <property type="protein sequence ID" value="UXE58416.1"/>
    <property type="molecule type" value="Genomic_DNA"/>
</dbReference>
<feature type="transmembrane region" description="Helical" evidence="2">
    <location>
        <begin position="133"/>
        <end position="150"/>
    </location>
</feature>
<organism evidence="4">
    <name type="scientific">Woronichinia naegeliana WA131</name>
    <dbReference type="NCBI Taxonomy" id="2824559"/>
    <lineage>
        <taxon>Bacteria</taxon>
        <taxon>Bacillati</taxon>
        <taxon>Cyanobacteriota</taxon>
        <taxon>Cyanophyceae</taxon>
        <taxon>Synechococcales</taxon>
        <taxon>Coelosphaeriaceae</taxon>
        <taxon>Woronichinia</taxon>
    </lineage>
</organism>
<dbReference type="SUPFAM" id="SSF54001">
    <property type="entry name" value="Cysteine proteinases"/>
    <property type="match status" value="1"/>
</dbReference>
<dbReference type="PANTHER" id="PTHR42736:SF1">
    <property type="entry name" value="PROTEIN-GLUTAMINE GAMMA-GLUTAMYLTRANSFERASE"/>
    <property type="match status" value="1"/>
</dbReference>
<gene>
    <name evidence="4" type="ORF">KA717_20265</name>
</gene>
<evidence type="ECO:0000256" key="2">
    <source>
        <dbReference type="SAM" id="Phobius"/>
    </source>
</evidence>
<reference evidence="4" key="1">
    <citation type="submission" date="2021-04" db="EMBL/GenBank/DDBJ databases">
        <title>Genome sequence of Woronichinia naegeliana from Washington state freshwater lake bloom.</title>
        <authorList>
            <person name="Dreher T.W."/>
        </authorList>
    </citation>
    <scope>NUCLEOTIDE SEQUENCE</scope>
    <source>
        <strain evidence="4">WA131</strain>
    </source>
</reference>
<dbReference type="Proteomes" id="UP001065613">
    <property type="component" value="Chromosome"/>
</dbReference>
<feature type="domain" description="Transglutaminase-like" evidence="3">
    <location>
        <begin position="516"/>
        <end position="587"/>
    </location>
</feature>
<dbReference type="PANTHER" id="PTHR42736">
    <property type="entry name" value="PROTEIN-GLUTAMINE GAMMA-GLUTAMYLTRANSFERASE"/>
    <property type="match status" value="1"/>
</dbReference>
<dbReference type="SMART" id="SM00460">
    <property type="entry name" value="TGc"/>
    <property type="match status" value="1"/>
</dbReference>
<evidence type="ECO:0000256" key="1">
    <source>
        <dbReference type="SAM" id="MobiDB-lite"/>
    </source>
</evidence>
<feature type="transmembrane region" description="Helical" evidence="2">
    <location>
        <begin position="650"/>
        <end position="671"/>
    </location>
</feature>
<feature type="transmembrane region" description="Helical" evidence="2">
    <location>
        <begin position="623"/>
        <end position="643"/>
    </location>
</feature>
<feature type="transmembrane region" description="Helical" evidence="2">
    <location>
        <begin position="56"/>
        <end position="73"/>
    </location>
</feature>
<sequence length="779" mass="88451">MEKTIPQPRNWWSQMQQQMRSLPQPKTEDSLLFRILVQAMVIVGIVATDVAAQTEWSIWAVPLSILGAIWSWYRRAHRNVAVKFLLAIGMLLVLFVFLSNLLVNLNDSRIALAGLLVQLQVLHSFDLPRRKDLGYSMVIGLILLGVAGTVSQSMTFAPWLLLFLIIALPTLILDYRSRLGLTEIDAQWGWFQKQRLKIAKTQEFRYSPLFPGRLAAILGIILALGLIFFAIMPRFPSYQLQSFPVSGTADTENKQFTEKNRDIVNPGYVNPGKDGKGGGTGKSPAEGPGSVDDTVYYGFNNKINQNLRGGMKQQLVLRVRSQTAGFWRALAFDHYTGQGWEISSNDDITKIPRSSWSYRFDLNPSLGFMKTKQIIQTYTAVTNLPNVIPNLAMPRYLYFPTKEIGIDHNGSLRSPVGLVEGLTYTVVSEVPYRDRTVLRQAPQEYSPGVQKKYLPIPPQIEEKVRKRTLELLSKSPKPINSAYEAALYLTQALKQNYTVKEIPFFDPKEDLVEAFLFKYQGGYPDHFSTVLTVMLRSIGIPSRLAVGFGSGQFNPFTGYYLVHNTDAHALTEVYFPYFGWFSFDPIPGHDLYPSSFEDEETFSVLKQIWNWVASWLPSPITNFLSLFWTNMIGALLGFLGWLWNLVSGSLLGALLGLILAIAAGFVGWLGWEQARRWLYQQRLAKMPPMARLYQQMLIALKGQGHGKSVAQTPSEYVQSLREYLTVEQLEVVEEISLAYVSWRYGGQPQNLDYLQQQFRTLLRSLERQKSQAFLAQFHR</sequence>
<dbReference type="Gene3D" id="3.10.620.30">
    <property type="match status" value="1"/>
</dbReference>
<keyword evidence="2" id="KW-0472">Membrane</keyword>
<dbReference type="InterPro" id="IPR038765">
    <property type="entry name" value="Papain-like_cys_pep_sf"/>
</dbReference>
<dbReference type="InterPro" id="IPR052901">
    <property type="entry name" value="Bact_TGase-like"/>
</dbReference>
<evidence type="ECO:0000313" key="4">
    <source>
        <dbReference type="EMBL" id="UXE58416.1"/>
    </source>
</evidence>
<dbReference type="Pfam" id="PF13559">
    <property type="entry name" value="DUF4129"/>
    <property type="match status" value="1"/>
</dbReference>
<keyword evidence="2" id="KW-0812">Transmembrane</keyword>
<feature type="transmembrane region" description="Helical" evidence="2">
    <location>
        <begin position="214"/>
        <end position="232"/>
    </location>
</feature>
<feature type="region of interest" description="Disordered" evidence="1">
    <location>
        <begin position="255"/>
        <end position="289"/>
    </location>
</feature>
<protein>
    <submittedName>
        <fullName evidence="4">DUF3488 and DUF4129 domain-containing transglutaminase family protein</fullName>
    </submittedName>
</protein>
<evidence type="ECO:0000259" key="3">
    <source>
        <dbReference type="SMART" id="SM00460"/>
    </source>
</evidence>
<dbReference type="AlphaFoldDB" id="A0A977KT93"/>
<proteinExistence type="predicted"/>
<dbReference type="InterPro" id="IPR021878">
    <property type="entry name" value="TgpA_N"/>
</dbReference>
<dbReference type="InterPro" id="IPR002931">
    <property type="entry name" value="Transglutaminase-like"/>
</dbReference>
<keyword evidence="2" id="KW-1133">Transmembrane helix</keyword>
<accession>A0A977KT93</accession>
<dbReference type="Pfam" id="PF01841">
    <property type="entry name" value="Transglut_core"/>
    <property type="match status" value="1"/>
</dbReference>
<name>A0A977KT93_9CYAN</name>